<accession>D3PJ97</accession>
<organism evidence="2">
    <name type="scientific">Lepeophtheirus salmonis</name>
    <name type="common">Salmon louse</name>
    <name type="synonym">Caligus salmonis</name>
    <dbReference type="NCBI Taxonomy" id="72036"/>
    <lineage>
        <taxon>Eukaryota</taxon>
        <taxon>Metazoa</taxon>
        <taxon>Ecdysozoa</taxon>
        <taxon>Arthropoda</taxon>
        <taxon>Crustacea</taxon>
        <taxon>Multicrustacea</taxon>
        <taxon>Hexanauplia</taxon>
        <taxon>Copepoda</taxon>
        <taxon>Siphonostomatoida</taxon>
        <taxon>Caligidae</taxon>
        <taxon>Lepeophtheirus</taxon>
    </lineage>
</organism>
<gene>
    <name evidence="2" type="primary">TEGU</name>
</gene>
<feature type="domain" description="EF-hand" evidence="1">
    <location>
        <begin position="1"/>
        <end position="34"/>
    </location>
</feature>
<dbReference type="Gene3D" id="3.30.740.10">
    <property type="entry name" value="Protein Inhibitor Of Neuronal Nitric Oxide Synthase"/>
    <property type="match status" value="1"/>
</dbReference>
<reference evidence="2" key="1">
    <citation type="submission" date="2010-03" db="EMBL/GenBank/DDBJ databases">
        <title>Atlantic Lepeophtheirus salmonis ESTs and full-length cDNAs.</title>
        <authorList>
            <person name="Yasuike M."/>
            <person name="von Schalburg K."/>
            <person name="Cooper G."/>
            <person name="Leong J."/>
            <person name="Nilsen F."/>
            <person name="Jones S.R.M."/>
            <person name="Koop B.F."/>
        </authorList>
    </citation>
    <scope>NUCLEOTIDE SEQUENCE</scope>
    <source>
        <strain evidence="2">Atlantic form</strain>
        <tissue evidence="2">Mixed tissue</tissue>
    </source>
</reference>
<dbReference type="EMBL" id="BT121703">
    <property type="protein sequence ID" value="ADD38633.1"/>
    <property type="molecule type" value="mRNA"/>
</dbReference>
<sequence>MNEFIDLFDAIDTNDSGKIIRGELEQYSKKNNLDNSMVNKWFGLFDAENTGYITLNNICEVLSLDLEQTKCEMAEKKKIHSKIQIIDGKMKKNDERKIIEEILKLESKYGSSWGKEGSHFIDELKSWLDAEFDQFWHVVAIKGSYWAKFSHIENKSMSMMHKNISYLLWMTNQ</sequence>
<dbReference type="Gene3D" id="1.10.238.10">
    <property type="entry name" value="EF-hand"/>
    <property type="match status" value="1"/>
</dbReference>
<proteinExistence type="evidence at transcript level"/>
<evidence type="ECO:0000313" key="2">
    <source>
        <dbReference type="EMBL" id="ADD38633.1"/>
    </source>
</evidence>
<dbReference type="GO" id="GO:0030286">
    <property type="term" value="C:dynein complex"/>
    <property type="evidence" value="ECO:0007669"/>
    <property type="project" value="InterPro"/>
</dbReference>
<dbReference type="InterPro" id="IPR011992">
    <property type="entry name" value="EF-hand-dom_pair"/>
</dbReference>
<dbReference type="InterPro" id="IPR002048">
    <property type="entry name" value="EF_hand_dom"/>
</dbReference>
<evidence type="ECO:0000259" key="1">
    <source>
        <dbReference type="PROSITE" id="PS50222"/>
    </source>
</evidence>
<dbReference type="SUPFAM" id="SSF47473">
    <property type="entry name" value="EF-hand"/>
    <property type="match status" value="1"/>
</dbReference>
<dbReference type="InterPro" id="IPR037177">
    <property type="entry name" value="DLC_sf"/>
</dbReference>
<dbReference type="GO" id="GO:0005509">
    <property type="term" value="F:calcium ion binding"/>
    <property type="evidence" value="ECO:0007669"/>
    <property type="project" value="InterPro"/>
</dbReference>
<dbReference type="GO" id="GO:0007017">
    <property type="term" value="P:microtubule-based process"/>
    <property type="evidence" value="ECO:0007669"/>
    <property type="project" value="InterPro"/>
</dbReference>
<dbReference type="SUPFAM" id="SSF54648">
    <property type="entry name" value="DLC"/>
    <property type="match status" value="1"/>
</dbReference>
<protein>
    <submittedName>
        <fullName evidence="2">Tegument antigen</fullName>
    </submittedName>
</protein>
<dbReference type="PROSITE" id="PS50222">
    <property type="entry name" value="EF_HAND_2"/>
    <property type="match status" value="1"/>
</dbReference>
<dbReference type="AlphaFoldDB" id="D3PJ97"/>
<name>D3PJ97_LEPSM</name>
<dbReference type="CDD" id="cd21454">
    <property type="entry name" value="DLC-like_TAL"/>
    <property type="match status" value="1"/>
</dbReference>